<dbReference type="PANTHER" id="PTHR43586:SF8">
    <property type="entry name" value="CYSTEINE DESULFURASE 1, CHLOROPLASTIC"/>
    <property type="match status" value="1"/>
</dbReference>
<organism evidence="10 11">
    <name type="scientific">Nocardia camponoti</name>
    <dbReference type="NCBI Taxonomy" id="1616106"/>
    <lineage>
        <taxon>Bacteria</taxon>
        <taxon>Bacillati</taxon>
        <taxon>Actinomycetota</taxon>
        <taxon>Actinomycetes</taxon>
        <taxon>Mycobacteriales</taxon>
        <taxon>Nocardiaceae</taxon>
        <taxon>Nocardia</taxon>
    </lineage>
</organism>
<dbReference type="RefSeq" id="WP_188827400.1">
    <property type="nucleotide sequence ID" value="NZ_BMMW01000001.1"/>
</dbReference>
<dbReference type="InterPro" id="IPR020578">
    <property type="entry name" value="Aminotrans_V_PyrdxlP_BS"/>
</dbReference>
<proteinExistence type="inferred from homology"/>
<reference evidence="10" key="1">
    <citation type="journal article" date="2014" name="Int. J. Syst. Evol. Microbiol.">
        <title>Complete genome sequence of Corynebacterium casei LMG S-19264T (=DSM 44701T), isolated from a smear-ripened cheese.</title>
        <authorList>
            <consortium name="US DOE Joint Genome Institute (JGI-PGF)"/>
            <person name="Walter F."/>
            <person name="Albersmeier A."/>
            <person name="Kalinowski J."/>
            <person name="Ruckert C."/>
        </authorList>
    </citation>
    <scope>NUCLEOTIDE SEQUENCE</scope>
    <source>
        <strain evidence="10">CGMCC 4.7278</strain>
    </source>
</reference>
<comment type="caution">
    <text evidence="10">The sequence shown here is derived from an EMBL/GenBank/DDBJ whole genome shotgun (WGS) entry which is preliminary data.</text>
</comment>
<dbReference type="GO" id="GO:0006534">
    <property type="term" value="P:cysteine metabolic process"/>
    <property type="evidence" value="ECO:0007669"/>
    <property type="project" value="UniProtKB-UniRule"/>
</dbReference>
<dbReference type="AlphaFoldDB" id="A0A917QA40"/>
<dbReference type="NCBIfam" id="TIGR01979">
    <property type="entry name" value="sufS"/>
    <property type="match status" value="1"/>
</dbReference>
<sequence length="429" mass="45792">MTAAPLVAHEPGRTVDVARVRADFPILHRTVRDGKPLVYLDSGATSQRPVQVLDAEREFLLTSNSAVHRGAHQLAEEATDAYEGARADIARFVGADVGEIVFTKNATESLNLVTNAFGDARFPYHVGPGDEIVVTELEHHANLVPWQELARRTGATLKWYGVTDDGRIDLDSLELSSATKVVAFTHQSNVTGAVAPVEELVRRARAVDALVVLDACQSVPHMPVDFGALDVDFAAFSGHKMLGPSGVGVLYGKRALLEVTPPFITGGSMIEQVFMEESTYAPPPQRFEAGVPMTSQVVGLGAAVRYLEALGMDAVAAHEHSLTVAALEGLSAIPGVRIVGPTEAENRGGAVAFVVDGIHAHDVGQILDDQGVAIRVGHHCAWPLHRRFGIAASARASFAVYNTLDEVDALVAAVREAQRFFGVTHDEVA</sequence>
<name>A0A917QA40_9NOCA</name>
<keyword evidence="4 8" id="KW-0808">Transferase</keyword>
<keyword evidence="11" id="KW-1185">Reference proteome</keyword>
<dbReference type="InterPro" id="IPR015421">
    <property type="entry name" value="PyrdxlP-dep_Trfase_major"/>
</dbReference>
<dbReference type="Gene3D" id="3.40.640.10">
    <property type="entry name" value="Type I PLP-dependent aspartate aminotransferase-like (Major domain)"/>
    <property type="match status" value="1"/>
</dbReference>
<dbReference type="InterPro" id="IPR015422">
    <property type="entry name" value="PyrdxlP-dep_Trfase_small"/>
</dbReference>
<dbReference type="Gene3D" id="3.90.1150.10">
    <property type="entry name" value="Aspartate Aminotransferase, domain 1"/>
    <property type="match status" value="1"/>
</dbReference>
<gene>
    <name evidence="10" type="ORF">GCM10011591_08240</name>
</gene>
<evidence type="ECO:0000256" key="6">
    <source>
        <dbReference type="ARBA" id="ARBA00050776"/>
    </source>
</evidence>
<dbReference type="SUPFAM" id="SSF53383">
    <property type="entry name" value="PLP-dependent transferases"/>
    <property type="match status" value="1"/>
</dbReference>
<reference evidence="10" key="2">
    <citation type="submission" date="2020-09" db="EMBL/GenBank/DDBJ databases">
        <authorList>
            <person name="Sun Q."/>
            <person name="Zhou Y."/>
        </authorList>
    </citation>
    <scope>NUCLEOTIDE SEQUENCE</scope>
    <source>
        <strain evidence="10">CGMCC 4.7278</strain>
    </source>
</reference>
<evidence type="ECO:0000256" key="1">
    <source>
        <dbReference type="ARBA" id="ARBA00001933"/>
    </source>
</evidence>
<dbReference type="GO" id="GO:0031071">
    <property type="term" value="F:cysteine desulfurase activity"/>
    <property type="evidence" value="ECO:0007669"/>
    <property type="project" value="UniProtKB-UniRule"/>
</dbReference>
<dbReference type="EMBL" id="BMMW01000001">
    <property type="protein sequence ID" value="GGK38874.1"/>
    <property type="molecule type" value="Genomic_DNA"/>
</dbReference>
<dbReference type="Pfam" id="PF00266">
    <property type="entry name" value="Aminotran_5"/>
    <property type="match status" value="1"/>
</dbReference>
<comment type="function">
    <text evidence="8">Catalyzes the removal of elemental sulfur and selenium atoms from L-cysteine, L-cystine, L-selenocysteine, and L-selenocystine to produce L-alanine.</text>
</comment>
<evidence type="ECO:0000256" key="8">
    <source>
        <dbReference type="RuleBase" id="RU004506"/>
    </source>
</evidence>
<keyword evidence="5 8" id="KW-0663">Pyridoxal phosphate</keyword>
<evidence type="ECO:0000313" key="11">
    <source>
        <dbReference type="Proteomes" id="UP000612956"/>
    </source>
</evidence>
<accession>A0A917QA40</accession>
<protein>
    <recommendedName>
        <fullName evidence="3 8">Cysteine desulfurase</fullName>
        <ecNumber evidence="3 8">2.8.1.7</ecNumber>
    </recommendedName>
</protein>
<comment type="catalytic activity">
    <reaction evidence="6 8">
        <text>(sulfur carrier)-H + L-cysteine = (sulfur carrier)-SH + L-alanine</text>
        <dbReference type="Rhea" id="RHEA:43892"/>
        <dbReference type="Rhea" id="RHEA-COMP:14737"/>
        <dbReference type="Rhea" id="RHEA-COMP:14739"/>
        <dbReference type="ChEBI" id="CHEBI:29917"/>
        <dbReference type="ChEBI" id="CHEBI:35235"/>
        <dbReference type="ChEBI" id="CHEBI:57972"/>
        <dbReference type="ChEBI" id="CHEBI:64428"/>
        <dbReference type="EC" id="2.8.1.7"/>
    </reaction>
</comment>
<evidence type="ECO:0000256" key="4">
    <source>
        <dbReference type="ARBA" id="ARBA00022679"/>
    </source>
</evidence>
<dbReference type="PANTHER" id="PTHR43586">
    <property type="entry name" value="CYSTEINE DESULFURASE"/>
    <property type="match status" value="1"/>
</dbReference>
<dbReference type="PROSITE" id="PS00595">
    <property type="entry name" value="AA_TRANSFER_CLASS_5"/>
    <property type="match status" value="1"/>
</dbReference>
<dbReference type="CDD" id="cd06453">
    <property type="entry name" value="SufS_like"/>
    <property type="match status" value="1"/>
</dbReference>
<evidence type="ECO:0000313" key="10">
    <source>
        <dbReference type="EMBL" id="GGK38874.1"/>
    </source>
</evidence>
<evidence type="ECO:0000256" key="7">
    <source>
        <dbReference type="RuleBase" id="RU004504"/>
    </source>
</evidence>
<comment type="similarity">
    <text evidence="2 8">Belongs to the class-V pyridoxal-phosphate-dependent aminotransferase family. Csd subfamily.</text>
</comment>
<dbReference type="InterPro" id="IPR015424">
    <property type="entry name" value="PyrdxlP-dep_Trfase"/>
</dbReference>
<dbReference type="InterPro" id="IPR010970">
    <property type="entry name" value="Cys_dSase_SufS"/>
</dbReference>
<comment type="cofactor">
    <cofactor evidence="1 7">
        <name>pyridoxal 5'-phosphate</name>
        <dbReference type="ChEBI" id="CHEBI:597326"/>
    </cofactor>
</comment>
<evidence type="ECO:0000259" key="9">
    <source>
        <dbReference type="Pfam" id="PF00266"/>
    </source>
</evidence>
<dbReference type="Proteomes" id="UP000612956">
    <property type="component" value="Unassembled WGS sequence"/>
</dbReference>
<evidence type="ECO:0000256" key="5">
    <source>
        <dbReference type="ARBA" id="ARBA00022898"/>
    </source>
</evidence>
<evidence type="ECO:0000256" key="2">
    <source>
        <dbReference type="ARBA" id="ARBA00010447"/>
    </source>
</evidence>
<evidence type="ECO:0000256" key="3">
    <source>
        <dbReference type="ARBA" id="ARBA00012239"/>
    </source>
</evidence>
<dbReference type="GO" id="GO:0030170">
    <property type="term" value="F:pyridoxal phosphate binding"/>
    <property type="evidence" value="ECO:0007669"/>
    <property type="project" value="UniProtKB-UniRule"/>
</dbReference>
<feature type="domain" description="Aminotransferase class V" evidence="9">
    <location>
        <begin position="38"/>
        <end position="410"/>
    </location>
</feature>
<dbReference type="EC" id="2.8.1.7" evidence="3 8"/>
<dbReference type="InterPro" id="IPR000192">
    <property type="entry name" value="Aminotrans_V_dom"/>
</dbReference>